<dbReference type="Proteomes" id="UP000640274">
    <property type="component" value="Unassembled WGS sequence"/>
</dbReference>
<dbReference type="EMBL" id="JAELUP010000107">
    <property type="protein sequence ID" value="MBJ6363933.1"/>
    <property type="molecule type" value="Genomic_DNA"/>
</dbReference>
<dbReference type="AlphaFoldDB" id="A0A934J9A5"/>
<dbReference type="RefSeq" id="WP_199021527.1">
    <property type="nucleotide sequence ID" value="NZ_JAELUP010000107.1"/>
</dbReference>
<proteinExistence type="predicted"/>
<organism evidence="1 2">
    <name type="scientific">Paenibacillus roseus</name>
    <dbReference type="NCBI Taxonomy" id="2798579"/>
    <lineage>
        <taxon>Bacteria</taxon>
        <taxon>Bacillati</taxon>
        <taxon>Bacillota</taxon>
        <taxon>Bacilli</taxon>
        <taxon>Bacillales</taxon>
        <taxon>Paenibacillaceae</taxon>
        <taxon>Paenibacillus</taxon>
    </lineage>
</organism>
<evidence type="ECO:0000313" key="1">
    <source>
        <dbReference type="EMBL" id="MBJ6363933.1"/>
    </source>
</evidence>
<dbReference type="PROSITE" id="PS51257">
    <property type="entry name" value="PROKAR_LIPOPROTEIN"/>
    <property type="match status" value="1"/>
</dbReference>
<sequence>MISLNLKYFFKLSPLLLIMFLALGISGCQNFNNGPSDKLITYEEYSNLYRNFSTNFNPPDLTKVAIEDRIALVAIDKESSFGKRSYLTVSGQQDERVSQRRLAYENTSEKYIVFVDLIYLNKLLDNDLVYWNTNSINQYKDNALLKKFDDNILSYRNILIKITMFSEGEQNAASSDVIRKTTLSIVDFLESNQSSNP</sequence>
<keyword evidence="2" id="KW-1185">Reference proteome</keyword>
<protein>
    <submittedName>
        <fullName evidence="1">Uncharacterized protein</fullName>
    </submittedName>
</protein>
<comment type="caution">
    <text evidence="1">The sequence shown here is derived from an EMBL/GenBank/DDBJ whole genome shotgun (WGS) entry which is preliminary data.</text>
</comment>
<gene>
    <name evidence="1" type="ORF">JFN88_22210</name>
</gene>
<reference evidence="1" key="1">
    <citation type="submission" date="2020-12" db="EMBL/GenBank/DDBJ databases">
        <authorList>
            <person name="Huq M.A."/>
        </authorList>
    </citation>
    <scope>NUCLEOTIDE SEQUENCE</scope>
    <source>
        <strain evidence="1">MAHUQ-46</strain>
    </source>
</reference>
<name>A0A934J9A5_9BACL</name>
<accession>A0A934J9A5</accession>
<evidence type="ECO:0000313" key="2">
    <source>
        <dbReference type="Proteomes" id="UP000640274"/>
    </source>
</evidence>